<keyword evidence="2" id="KW-1185">Reference proteome</keyword>
<reference evidence="1 2" key="1">
    <citation type="submission" date="2018-05" db="EMBL/GenBank/DDBJ databases">
        <title>Whole genome sequencing for identification of molecular markers to develop diagnostic detection tools for the regulated plant pathogen Lachnellula willkommii.</title>
        <authorList>
            <person name="Giroux E."/>
            <person name="Bilodeau G."/>
        </authorList>
    </citation>
    <scope>NUCLEOTIDE SEQUENCE [LARGE SCALE GENOMIC DNA]</scope>
    <source>
        <strain evidence="1 2">CBS 203.66</strain>
    </source>
</reference>
<evidence type="ECO:0000313" key="2">
    <source>
        <dbReference type="Proteomes" id="UP000469559"/>
    </source>
</evidence>
<dbReference type="AlphaFoldDB" id="A0A8T9BE55"/>
<comment type="caution">
    <text evidence="1">The sequence shown here is derived from an EMBL/GenBank/DDBJ whole genome shotgun (WGS) entry which is preliminary data.</text>
</comment>
<organism evidence="1 2">
    <name type="scientific">Lachnellula arida</name>
    <dbReference type="NCBI Taxonomy" id="1316785"/>
    <lineage>
        <taxon>Eukaryota</taxon>
        <taxon>Fungi</taxon>
        <taxon>Dikarya</taxon>
        <taxon>Ascomycota</taxon>
        <taxon>Pezizomycotina</taxon>
        <taxon>Leotiomycetes</taxon>
        <taxon>Helotiales</taxon>
        <taxon>Lachnaceae</taxon>
        <taxon>Lachnellula</taxon>
    </lineage>
</organism>
<gene>
    <name evidence="1" type="ORF">LARI1_G004277</name>
</gene>
<name>A0A8T9BE55_9HELO</name>
<dbReference type="OrthoDB" id="2583188at2759"/>
<evidence type="ECO:0000313" key="1">
    <source>
        <dbReference type="EMBL" id="TVY18218.1"/>
    </source>
</evidence>
<proteinExistence type="predicted"/>
<accession>A0A8T9BE55</accession>
<sequence length="320" mass="35239">MSIRNSLDLKRRNGESLPPLERAVIWPPEGISSTPLGEIRDASGNWYPRDIGRSSVLGDAIIFQFGDTFSHEADGTFQGVSSNTAALVTQKSNPTLTVYASHPRTDAIPTLIPLTRKEDIMGWKIWSFSGTVEFDKLGNGDAFGWTWFQMMQKQDSKTNDWVLKWTGIAKTGKFDVALGRVKICEADDKTKYKYWTSHGGWTSSSAACGIVFEGMVHGQVFKTKMFGGNSPYQWAFIGCNSFADSKIQMGRAERPEGPWVIHELMGTYRIDEGQGAGFTYCMASDEKKGDLCVSWSEGGMTGGVLASMSRLKTAQIPHGA</sequence>
<dbReference type="Proteomes" id="UP000469559">
    <property type="component" value="Unassembled WGS sequence"/>
</dbReference>
<dbReference type="EMBL" id="QGMF01000188">
    <property type="protein sequence ID" value="TVY18218.1"/>
    <property type="molecule type" value="Genomic_DNA"/>
</dbReference>
<protein>
    <submittedName>
        <fullName evidence="1">Uncharacterized protein</fullName>
    </submittedName>
</protein>